<dbReference type="AlphaFoldDB" id="A0A3M6TJR1"/>
<keyword evidence="1" id="KW-1133">Transmembrane helix</keyword>
<evidence type="ECO:0000313" key="3">
    <source>
        <dbReference type="Proteomes" id="UP000275408"/>
    </source>
</evidence>
<dbReference type="EMBL" id="RCHS01003465">
    <property type="protein sequence ID" value="RMX41610.1"/>
    <property type="molecule type" value="Genomic_DNA"/>
</dbReference>
<accession>A0A3M6TJR1</accession>
<keyword evidence="1" id="KW-0472">Membrane</keyword>
<keyword evidence="1" id="KW-0812">Transmembrane</keyword>
<comment type="caution">
    <text evidence="2">The sequence shown here is derived from an EMBL/GenBank/DDBJ whole genome shotgun (WGS) entry which is preliminary data.</text>
</comment>
<evidence type="ECO:0000313" key="2">
    <source>
        <dbReference type="EMBL" id="RMX41610.1"/>
    </source>
</evidence>
<sequence length="94" mass="11037">MPNTRPKPPEFYSLLTLFEKMNYLRIVKYTDNSTMVNDYRPVQGLNGRVVKKTVSRKLRKPLLFQQIDISVGLFSLMLLTAYYSLSSFFHSRII</sequence>
<organism evidence="2 3">
    <name type="scientific">Pocillopora damicornis</name>
    <name type="common">Cauliflower coral</name>
    <name type="synonym">Millepora damicornis</name>
    <dbReference type="NCBI Taxonomy" id="46731"/>
    <lineage>
        <taxon>Eukaryota</taxon>
        <taxon>Metazoa</taxon>
        <taxon>Cnidaria</taxon>
        <taxon>Anthozoa</taxon>
        <taxon>Hexacorallia</taxon>
        <taxon>Scleractinia</taxon>
        <taxon>Astrocoeniina</taxon>
        <taxon>Pocilloporidae</taxon>
        <taxon>Pocillopora</taxon>
    </lineage>
</organism>
<reference evidence="2 3" key="1">
    <citation type="journal article" date="2018" name="Sci. Rep.">
        <title>Comparative analysis of the Pocillopora damicornis genome highlights role of immune system in coral evolution.</title>
        <authorList>
            <person name="Cunning R."/>
            <person name="Bay R.A."/>
            <person name="Gillette P."/>
            <person name="Baker A.C."/>
            <person name="Traylor-Knowles N."/>
        </authorList>
    </citation>
    <scope>NUCLEOTIDE SEQUENCE [LARGE SCALE GENOMIC DNA]</scope>
    <source>
        <strain evidence="2">RSMAS</strain>
        <tissue evidence="2">Whole animal</tissue>
    </source>
</reference>
<name>A0A3M6TJR1_POCDA</name>
<dbReference type="Proteomes" id="UP000275408">
    <property type="component" value="Unassembled WGS sequence"/>
</dbReference>
<keyword evidence="3" id="KW-1185">Reference proteome</keyword>
<protein>
    <submittedName>
        <fullName evidence="2">Uncharacterized protein</fullName>
    </submittedName>
</protein>
<proteinExistence type="predicted"/>
<gene>
    <name evidence="2" type="ORF">pdam_00008913</name>
</gene>
<feature type="transmembrane region" description="Helical" evidence="1">
    <location>
        <begin position="62"/>
        <end position="85"/>
    </location>
</feature>
<evidence type="ECO:0000256" key="1">
    <source>
        <dbReference type="SAM" id="Phobius"/>
    </source>
</evidence>